<dbReference type="SUPFAM" id="SSF53448">
    <property type="entry name" value="Nucleotide-diphospho-sugar transferases"/>
    <property type="match status" value="1"/>
</dbReference>
<organism evidence="1 2">
    <name type="scientific">Triparma retinervis</name>
    <dbReference type="NCBI Taxonomy" id="2557542"/>
    <lineage>
        <taxon>Eukaryota</taxon>
        <taxon>Sar</taxon>
        <taxon>Stramenopiles</taxon>
        <taxon>Ochrophyta</taxon>
        <taxon>Bolidophyceae</taxon>
        <taxon>Parmales</taxon>
        <taxon>Triparmaceae</taxon>
        <taxon>Triparma</taxon>
    </lineage>
</organism>
<proteinExistence type="predicted"/>
<reference evidence="1" key="1">
    <citation type="submission" date="2022-07" db="EMBL/GenBank/DDBJ databases">
        <title>Genome analysis of Parmales, a sister group of diatoms, reveals the evolutionary specialization of diatoms from phago-mixotrophs to photoautotrophs.</title>
        <authorList>
            <person name="Ban H."/>
            <person name="Sato S."/>
            <person name="Yoshikawa S."/>
            <person name="Kazumasa Y."/>
            <person name="Nakamura Y."/>
            <person name="Ichinomiya M."/>
            <person name="Saitoh K."/>
            <person name="Sato N."/>
            <person name="Blanc-Mathieu R."/>
            <person name="Endo H."/>
            <person name="Kuwata A."/>
            <person name="Ogata H."/>
        </authorList>
    </citation>
    <scope>NUCLEOTIDE SEQUENCE</scope>
</reference>
<evidence type="ECO:0000313" key="2">
    <source>
        <dbReference type="Proteomes" id="UP001165082"/>
    </source>
</evidence>
<dbReference type="PANTHER" id="PTHR33604">
    <property type="entry name" value="OSJNBA0004B13.7 PROTEIN"/>
    <property type="match status" value="1"/>
</dbReference>
<dbReference type="OrthoDB" id="202370at2759"/>
<dbReference type="EMBL" id="BRXZ01001784">
    <property type="protein sequence ID" value="GMH46430.1"/>
    <property type="molecule type" value="Genomic_DNA"/>
</dbReference>
<accession>A0A9W7DLC1</accession>
<protein>
    <submittedName>
        <fullName evidence="1">Uncharacterized protein</fullName>
    </submittedName>
</protein>
<gene>
    <name evidence="1" type="ORF">TrRE_jg8678</name>
</gene>
<sequence length="714" mass="79940">MLYSAEVTKRNLLLGDIVSEHYRRRVNSLVYMDDIVDLEAIYSTRKVALPRISHVQDSDSTVCDASVGIRLKWEDDDIDEDSTTVFRRQPRKKRCPKENVRCRAPFVKPKTVRVKKVIGIDELADLVSDRYVCVTSLPVDVCTGHIPFVSQPEYRSRFEAFRNEVFGVEHVKAKTLGYIGIHLRRGDRCGKEFEKHANVYQMGACGEIQNWVAKIGEKARESNQLVYIATDSKEPHVIQTIKDAGFFTKQDLFGHFAGRVMFDEKELSDLDIFLIELDMLIYAHTSFVVSASNAVTEVVTTTREWLGISGVESLRRLLDSLLASNYPPSTSSLNLRISVDSTASRETLDYVDAFKWPHGEKIINRRVKRGGLVAAVAESWYPSSDDEHGVILEDDIEVSPHWHEYVNAVLEGVYESGDSGVVGVSLYNPRTIEVIAGRGKFVDFDSTKITGEKLYKHQVPCSWGAVWMPGPWREFLQYLEGRIREDPEGGRPMTITGSNTMTWKLSWKKFMLEIMYIKDWYVVYPSFKGQVSFATNHVEIGEHIKDKRSQRRFTPGFTVPLFDDDTFDSLSPLTGMTLNYPKTPTLDIFGRPILSPSLALSPGSNPPSSTLIPTTLTISTSHLLIISPAVMVPHEYLNVLKNLISKYPDNVVTYGGCGGGVVVVPTSLLEGYACGGESRDEGVVEGLRRVLNVGVTVVVGGERIEVYDGGLVEG</sequence>
<comment type="caution">
    <text evidence="1">The sequence shown here is derived from an EMBL/GenBank/DDBJ whole genome shotgun (WGS) entry which is preliminary data.</text>
</comment>
<dbReference type="Gene3D" id="3.40.50.11350">
    <property type="match status" value="1"/>
</dbReference>
<dbReference type="InterPro" id="IPR029044">
    <property type="entry name" value="Nucleotide-diphossugar_trans"/>
</dbReference>
<dbReference type="Proteomes" id="UP001165082">
    <property type="component" value="Unassembled WGS sequence"/>
</dbReference>
<feature type="non-terminal residue" evidence="1">
    <location>
        <position position="1"/>
    </location>
</feature>
<dbReference type="PANTHER" id="PTHR33604:SF3">
    <property type="entry name" value="OSJNBA0004B13.7 PROTEIN"/>
    <property type="match status" value="1"/>
</dbReference>
<dbReference type="AlphaFoldDB" id="A0A9W7DLC1"/>
<dbReference type="Gene3D" id="3.90.550.10">
    <property type="entry name" value="Spore Coat Polysaccharide Biosynthesis Protein SpsA, Chain A"/>
    <property type="match status" value="1"/>
</dbReference>
<evidence type="ECO:0000313" key="1">
    <source>
        <dbReference type="EMBL" id="GMH46430.1"/>
    </source>
</evidence>
<name>A0A9W7DLC1_9STRA</name>
<keyword evidence="2" id="KW-1185">Reference proteome</keyword>